<organism evidence="3 4">
    <name type="scientific">Collimonas arenae</name>
    <dbReference type="NCBI Taxonomy" id="279058"/>
    <lineage>
        <taxon>Bacteria</taxon>
        <taxon>Pseudomonadati</taxon>
        <taxon>Pseudomonadota</taxon>
        <taxon>Betaproteobacteria</taxon>
        <taxon>Burkholderiales</taxon>
        <taxon>Oxalobacteraceae</taxon>
        <taxon>Collimonas</taxon>
    </lineage>
</organism>
<dbReference type="KEGG" id="care:LT85_2205"/>
<protein>
    <submittedName>
        <fullName evidence="3">Sigma-fimbriae chaperone protein</fullName>
    </submittedName>
</protein>
<feature type="chain" id="PRO_5001983310" evidence="1">
    <location>
        <begin position="19"/>
        <end position="251"/>
    </location>
</feature>
<dbReference type="PANTHER" id="PTHR30251">
    <property type="entry name" value="PILUS ASSEMBLY CHAPERONE"/>
    <property type="match status" value="1"/>
</dbReference>
<evidence type="ECO:0000313" key="3">
    <source>
        <dbReference type="EMBL" id="AIY41363.1"/>
    </source>
</evidence>
<dbReference type="Pfam" id="PF00345">
    <property type="entry name" value="PapD_N"/>
    <property type="match status" value="1"/>
</dbReference>
<dbReference type="HOGENOM" id="CLU_076533_0_1_4"/>
<dbReference type="InterPro" id="IPR016147">
    <property type="entry name" value="Pili_assmbl_chaperone_N"/>
</dbReference>
<sequence>MCGSLLICLLAAVGKVDASGLQVAPTTVSLKATQNADGLWLSNTGDNVVHAQVRVYHWTQDGQGDQLTPSRGLVISPPMLELGIGERQLIRIIRTGAPPNGADAVEDAYRLAIDELPIDTSGKKEQQFDTPSKKGLQFVLHYSVPIFVEPVATSIAPSQLQWSLERDGDHVMLVVSNRGGSHAQLAGLNYVDPTGRRTEITPGLLGYVLPGATMRWMLKPSAAVFAAGGTLEAMINGAKSAQHLSLADRSR</sequence>
<feature type="domain" description="Pili assembly chaperone N-terminal" evidence="2">
    <location>
        <begin position="20"/>
        <end position="152"/>
    </location>
</feature>
<dbReference type="RefSeq" id="WP_253273714.1">
    <property type="nucleotide sequence ID" value="NZ_CP009962.1"/>
</dbReference>
<dbReference type="SUPFAM" id="SSF49354">
    <property type="entry name" value="PapD-like"/>
    <property type="match status" value="1"/>
</dbReference>
<gene>
    <name evidence="3" type="ORF">LT85_2205</name>
</gene>
<dbReference type="GO" id="GO:0071555">
    <property type="term" value="P:cell wall organization"/>
    <property type="evidence" value="ECO:0007669"/>
    <property type="project" value="InterPro"/>
</dbReference>
<dbReference type="InterPro" id="IPR008962">
    <property type="entry name" value="PapD-like_sf"/>
</dbReference>
<evidence type="ECO:0000256" key="1">
    <source>
        <dbReference type="SAM" id="SignalP"/>
    </source>
</evidence>
<dbReference type="EMBL" id="CP009962">
    <property type="protein sequence ID" value="AIY41363.1"/>
    <property type="molecule type" value="Genomic_DNA"/>
</dbReference>
<name>A0A0A1F9F0_9BURK</name>
<accession>A0A0A1F9F0</accession>
<keyword evidence="1" id="KW-0732">Signal</keyword>
<dbReference type="AlphaFoldDB" id="A0A0A1F9F0"/>
<reference evidence="4" key="1">
    <citation type="journal article" date="2014" name="Soil Biol. Biochem.">
        <title>Structure and function of bacterial communities in ageing soils: Insights from the Mendocino ecological staircase.</title>
        <authorList>
            <person name="Uroz S."/>
            <person name="Tech J.J."/>
            <person name="Sawaya N.A."/>
            <person name="Frey-Klett P."/>
            <person name="Leveau J.H.J."/>
        </authorList>
    </citation>
    <scope>NUCLEOTIDE SEQUENCE [LARGE SCALE GENOMIC DNA]</scope>
    <source>
        <strain evidence="4">Cal35</strain>
    </source>
</reference>
<proteinExistence type="predicted"/>
<dbReference type="Gene3D" id="2.60.40.10">
    <property type="entry name" value="Immunoglobulins"/>
    <property type="match status" value="1"/>
</dbReference>
<evidence type="ECO:0000259" key="2">
    <source>
        <dbReference type="Pfam" id="PF00345"/>
    </source>
</evidence>
<feature type="signal peptide" evidence="1">
    <location>
        <begin position="1"/>
        <end position="18"/>
    </location>
</feature>
<dbReference type="PANTHER" id="PTHR30251:SF4">
    <property type="entry name" value="SLR1668 PROTEIN"/>
    <property type="match status" value="1"/>
</dbReference>
<dbReference type="GO" id="GO:0030288">
    <property type="term" value="C:outer membrane-bounded periplasmic space"/>
    <property type="evidence" value="ECO:0007669"/>
    <property type="project" value="InterPro"/>
</dbReference>
<keyword evidence="4" id="KW-1185">Reference proteome</keyword>
<dbReference type="STRING" id="279058.LT85_2205"/>
<dbReference type="Proteomes" id="UP000030302">
    <property type="component" value="Chromosome"/>
</dbReference>
<dbReference type="InterPro" id="IPR050643">
    <property type="entry name" value="Periplasmic_pilus_chap"/>
</dbReference>
<dbReference type="InterPro" id="IPR013783">
    <property type="entry name" value="Ig-like_fold"/>
</dbReference>
<evidence type="ECO:0000313" key="4">
    <source>
        <dbReference type="Proteomes" id="UP000030302"/>
    </source>
</evidence>